<dbReference type="Proteomes" id="UP000606653">
    <property type="component" value="Unassembled WGS sequence"/>
</dbReference>
<reference evidence="2" key="1">
    <citation type="journal article" date="2019" name="Int. J. Syst. Evol. Microbiol.">
        <title>The Global Catalogue of Microorganisms (GCM) 10K type strain sequencing project: providing services to taxonomists for standard genome sequencing and annotation.</title>
        <authorList>
            <consortium name="The Broad Institute Genomics Platform"/>
            <consortium name="The Broad Institute Genome Sequencing Center for Infectious Disease"/>
            <person name="Wu L."/>
            <person name="Ma J."/>
        </authorList>
    </citation>
    <scope>NUCLEOTIDE SEQUENCE [LARGE SCALE GENOMIC DNA]</scope>
    <source>
        <strain evidence="2">CGMCC 1.6964</strain>
    </source>
</reference>
<sequence length="70" mass="8456">MNRRVNSIGLDGTGILLFNLKTYIQVYQREESDVNEYRLFAVFFNCNDFHKKVFFYLNLAKIVFYYQTLL</sequence>
<name>A0ABQ2KV02_9BACL</name>
<organism evidence="1 2">
    <name type="scientific">Saccharibacillus kuerlensis</name>
    <dbReference type="NCBI Taxonomy" id="459527"/>
    <lineage>
        <taxon>Bacteria</taxon>
        <taxon>Bacillati</taxon>
        <taxon>Bacillota</taxon>
        <taxon>Bacilli</taxon>
        <taxon>Bacillales</taxon>
        <taxon>Paenibacillaceae</taxon>
        <taxon>Saccharibacillus</taxon>
    </lineage>
</organism>
<proteinExistence type="predicted"/>
<comment type="caution">
    <text evidence="1">The sequence shown here is derived from an EMBL/GenBank/DDBJ whole genome shotgun (WGS) entry which is preliminary data.</text>
</comment>
<protein>
    <submittedName>
        <fullName evidence="1">Uncharacterized protein</fullName>
    </submittedName>
</protein>
<evidence type="ECO:0000313" key="2">
    <source>
        <dbReference type="Proteomes" id="UP000606653"/>
    </source>
</evidence>
<keyword evidence="2" id="KW-1185">Reference proteome</keyword>
<accession>A0ABQ2KV02</accession>
<dbReference type="EMBL" id="BMLN01000002">
    <property type="protein sequence ID" value="GGN93547.1"/>
    <property type="molecule type" value="Genomic_DNA"/>
</dbReference>
<gene>
    <name evidence="1" type="ORF">GCM10010969_07420</name>
</gene>
<evidence type="ECO:0000313" key="1">
    <source>
        <dbReference type="EMBL" id="GGN93547.1"/>
    </source>
</evidence>